<evidence type="ECO:0000313" key="2">
    <source>
        <dbReference type="Proteomes" id="UP000094893"/>
    </source>
</evidence>
<dbReference type="AlphaFoldDB" id="A0A1C2IUG3"/>
<gene>
    <name evidence="1" type="ORF">A6P07_18685</name>
</gene>
<dbReference type="EMBL" id="LWSA01000307">
    <property type="protein sequence ID" value="OCX68250.1"/>
    <property type="molecule type" value="Genomic_DNA"/>
</dbReference>
<accession>A0A1C2IUG3</accession>
<sequence>MKNQNLPFIVLEKGHLRVCEYITGKPIPHFNGLACDYDADRFVLVSVYPGHETEINYLVSDTVESALQEIEYLKAKYGIQQIAA</sequence>
<comment type="caution">
    <text evidence="1">The sequence shown here is derived from an EMBL/GenBank/DDBJ whole genome shotgun (WGS) entry which is preliminary data.</text>
</comment>
<protein>
    <submittedName>
        <fullName evidence="1">Uncharacterized protein</fullName>
    </submittedName>
</protein>
<organism evidence="1 2">
    <name type="scientific">Acidithiobacillus thiooxidans</name>
    <name type="common">Thiobacillus thiooxidans</name>
    <dbReference type="NCBI Taxonomy" id="930"/>
    <lineage>
        <taxon>Bacteria</taxon>
        <taxon>Pseudomonadati</taxon>
        <taxon>Pseudomonadota</taxon>
        <taxon>Acidithiobacillia</taxon>
        <taxon>Acidithiobacillales</taxon>
        <taxon>Acidithiobacillaceae</taxon>
        <taxon>Acidithiobacillus</taxon>
    </lineage>
</organism>
<proteinExistence type="predicted"/>
<name>A0A1C2IUG3_ACITH</name>
<reference evidence="1 2" key="1">
    <citation type="journal article" date="2016" name="Int. J. Mol. Sci.">
        <title>Comparative genomics of the extreme acidophile Acidithiobacillus thiooxidans reveals intraspecific divergence and niche adaptation.</title>
        <authorList>
            <person name="Zhang X."/>
            <person name="Feng X."/>
            <person name="Tao J."/>
            <person name="Ma L."/>
            <person name="Xiao Y."/>
            <person name="Liang Y."/>
            <person name="Liu X."/>
            <person name="Yin H."/>
        </authorList>
    </citation>
    <scope>NUCLEOTIDE SEQUENCE [LARGE SCALE GENOMIC DNA]</scope>
    <source>
        <strain evidence="1 2">A02</strain>
    </source>
</reference>
<evidence type="ECO:0000313" key="1">
    <source>
        <dbReference type="EMBL" id="OCX68250.1"/>
    </source>
</evidence>
<dbReference type="RefSeq" id="WP_024894078.1">
    <property type="nucleotide sequence ID" value="NZ_LWRZ01000123.1"/>
</dbReference>
<dbReference type="Proteomes" id="UP000094893">
    <property type="component" value="Unassembled WGS sequence"/>
</dbReference>